<gene>
    <name evidence="1" type="ORF">UFOPK3402_01522</name>
</gene>
<protein>
    <submittedName>
        <fullName evidence="1">Unannotated protein</fullName>
    </submittedName>
</protein>
<evidence type="ECO:0000313" key="1">
    <source>
        <dbReference type="EMBL" id="CAB4883434.1"/>
    </source>
</evidence>
<dbReference type="EMBL" id="CAFBLS010000212">
    <property type="protein sequence ID" value="CAB4883434.1"/>
    <property type="molecule type" value="Genomic_DNA"/>
</dbReference>
<proteinExistence type="predicted"/>
<accession>A0A6J7EQB8</accession>
<organism evidence="1">
    <name type="scientific">freshwater metagenome</name>
    <dbReference type="NCBI Taxonomy" id="449393"/>
    <lineage>
        <taxon>unclassified sequences</taxon>
        <taxon>metagenomes</taxon>
        <taxon>ecological metagenomes</taxon>
    </lineage>
</organism>
<sequence>MKELDAPSGLLLEVAHPRDLKPERILDRRRRDPGLEILAGDAERRELVERKIDASPIKILADIADEIRELERDSEILGTIEGLGS</sequence>
<dbReference type="AlphaFoldDB" id="A0A6J7EQB8"/>
<name>A0A6J7EQB8_9ZZZZ</name>
<reference evidence="1" key="1">
    <citation type="submission" date="2020-05" db="EMBL/GenBank/DDBJ databases">
        <authorList>
            <person name="Chiriac C."/>
            <person name="Salcher M."/>
            <person name="Ghai R."/>
            <person name="Kavagutti S V."/>
        </authorList>
    </citation>
    <scope>NUCLEOTIDE SEQUENCE</scope>
</reference>